<evidence type="ECO:0000313" key="2">
    <source>
        <dbReference type="Proteomes" id="UP001209540"/>
    </source>
</evidence>
<gene>
    <name evidence="1" type="ORF">BDA99DRAFT_522564</name>
</gene>
<reference evidence="1" key="1">
    <citation type="journal article" date="2022" name="IScience">
        <title>Evolution of zygomycete secretomes and the origins of terrestrial fungal ecologies.</title>
        <authorList>
            <person name="Chang Y."/>
            <person name="Wang Y."/>
            <person name="Mondo S."/>
            <person name="Ahrendt S."/>
            <person name="Andreopoulos W."/>
            <person name="Barry K."/>
            <person name="Beard J."/>
            <person name="Benny G.L."/>
            <person name="Blankenship S."/>
            <person name="Bonito G."/>
            <person name="Cuomo C."/>
            <person name="Desiro A."/>
            <person name="Gervers K.A."/>
            <person name="Hundley H."/>
            <person name="Kuo A."/>
            <person name="LaButti K."/>
            <person name="Lang B.F."/>
            <person name="Lipzen A."/>
            <person name="O'Donnell K."/>
            <person name="Pangilinan J."/>
            <person name="Reynolds N."/>
            <person name="Sandor L."/>
            <person name="Smith M.E."/>
            <person name="Tsang A."/>
            <person name="Grigoriev I.V."/>
            <person name="Stajich J.E."/>
            <person name="Spatafora J.W."/>
        </authorList>
    </citation>
    <scope>NUCLEOTIDE SEQUENCE</scope>
    <source>
        <strain evidence="1">RSA 2281</strain>
    </source>
</reference>
<evidence type="ECO:0000313" key="1">
    <source>
        <dbReference type="EMBL" id="KAI9250464.1"/>
    </source>
</evidence>
<organism evidence="1 2">
    <name type="scientific">Phascolomyces articulosus</name>
    <dbReference type="NCBI Taxonomy" id="60185"/>
    <lineage>
        <taxon>Eukaryota</taxon>
        <taxon>Fungi</taxon>
        <taxon>Fungi incertae sedis</taxon>
        <taxon>Mucoromycota</taxon>
        <taxon>Mucoromycotina</taxon>
        <taxon>Mucoromycetes</taxon>
        <taxon>Mucorales</taxon>
        <taxon>Lichtheimiaceae</taxon>
        <taxon>Phascolomyces</taxon>
    </lineage>
</organism>
<accession>A0AAD5JR30</accession>
<name>A0AAD5JR30_9FUNG</name>
<keyword evidence="2" id="KW-1185">Reference proteome</keyword>
<comment type="caution">
    <text evidence="1">The sequence shown here is derived from an EMBL/GenBank/DDBJ whole genome shotgun (WGS) entry which is preliminary data.</text>
</comment>
<protein>
    <submittedName>
        <fullName evidence="1">Uncharacterized protein</fullName>
    </submittedName>
</protein>
<reference evidence="1" key="2">
    <citation type="submission" date="2023-02" db="EMBL/GenBank/DDBJ databases">
        <authorList>
            <consortium name="DOE Joint Genome Institute"/>
            <person name="Mondo S.J."/>
            <person name="Chang Y."/>
            <person name="Wang Y."/>
            <person name="Ahrendt S."/>
            <person name="Andreopoulos W."/>
            <person name="Barry K."/>
            <person name="Beard J."/>
            <person name="Benny G.L."/>
            <person name="Blankenship S."/>
            <person name="Bonito G."/>
            <person name="Cuomo C."/>
            <person name="Desiro A."/>
            <person name="Gervers K.A."/>
            <person name="Hundley H."/>
            <person name="Kuo A."/>
            <person name="LaButti K."/>
            <person name="Lang B.F."/>
            <person name="Lipzen A."/>
            <person name="O'Donnell K."/>
            <person name="Pangilinan J."/>
            <person name="Reynolds N."/>
            <person name="Sandor L."/>
            <person name="Smith M.W."/>
            <person name="Tsang A."/>
            <person name="Grigoriev I.V."/>
            <person name="Stajich J.E."/>
            <person name="Spatafora J.W."/>
        </authorList>
    </citation>
    <scope>NUCLEOTIDE SEQUENCE</scope>
    <source>
        <strain evidence="1">RSA 2281</strain>
    </source>
</reference>
<sequence length="65" mass="8019">MDCHGNLYYPRELGNNNKLYRCYYYRKFHPWIITNQRVKKKNAGYLYTYSHGYIRLRMVVVSMMS</sequence>
<dbReference type="EMBL" id="JAIXMP010000032">
    <property type="protein sequence ID" value="KAI9250464.1"/>
    <property type="molecule type" value="Genomic_DNA"/>
</dbReference>
<feature type="non-terminal residue" evidence="1">
    <location>
        <position position="65"/>
    </location>
</feature>
<dbReference type="AlphaFoldDB" id="A0AAD5JR30"/>
<proteinExistence type="predicted"/>
<dbReference type="Proteomes" id="UP001209540">
    <property type="component" value="Unassembled WGS sequence"/>
</dbReference>